<dbReference type="RefSeq" id="WP_195693713.1">
    <property type="nucleotide sequence ID" value="NZ_CP064760.1"/>
</dbReference>
<evidence type="ECO:0000313" key="2">
    <source>
        <dbReference type="EMBL" id="QPE05701.1"/>
    </source>
</evidence>
<protein>
    <submittedName>
        <fullName evidence="2">Uncharacterized protein</fullName>
    </submittedName>
</protein>
<reference evidence="2 3" key="1">
    <citation type="submission" date="2020-11" db="EMBL/GenBank/DDBJ databases">
        <title>Amino acid is mineralized and recycled by bacteria in oceanic microbiome.</title>
        <authorList>
            <person name="Zheng L.Y."/>
        </authorList>
    </citation>
    <scope>NUCLEOTIDE SEQUENCE [LARGE SCALE GENOMIC DNA]</scope>
    <source>
        <strain evidence="2 3">A32-1</strain>
    </source>
</reference>
<organism evidence="2 3">
    <name type="scientific">Microbacterium schleiferi</name>
    <dbReference type="NCBI Taxonomy" id="69362"/>
    <lineage>
        <taxon>Bacteria</taxon>
        <taxon>Bacillati</taxon>
        <taxon>Actinomycetota</taxon>
        <taxon>Actinomycetes</taxon>
        <taxon>Micrococcales</taxon>
        <taxon>Microbacteriaceae</taxon>
        <taxon>Microbacterium</taxon>
    </lineage>
</organism>
<gene>
    <name evidence="2" type="ORF">IT882_06880</name>
</gene>
<evidence type="ECO:0000256" key="1">
    <source>
        <dbReference type="SAM" id="MobiDB-lite"/>
    </source>
</evidence>
<dbReference type="AlphaFoldDB" id="A0A7S8RI16"/>
<accession>A0A7S8RI16</accession>
<dbReference type="Proteomes" id="UP000594480">
    <property type="component" value="Chromosome"/>
</dbReference>
<evidence type="ECO:0000313" key="3">
    <source>
        <dbReference type="Proteomes" id="UP000594480"/>
    </source>
</evidence>
<dbReference type="EMBL" id="CP064760">
    <property type="protein sequence ID" value="QPE05701.1"/>
    <property type="molecule type" value="Genomic_DNA"/>
</dbReference>
<name>A0A7S8RI16_9MICO</name>
<feature type="region of interest" description="Disordered" evidence="1">
    <location>
        <begin position="167"/>
        <end position="188"/>
    </location>
</feature>
<dbReference type="KEGG" id="msf:IT882_06880"/>
<proteinExistence type="predicted"/>
<feature type="compositionally biased region" description="Basic residues" evidence="1">
    <location>
        <begin position="176"/>
        <end position="185"/>
    </location>
</feature>
<keyword evidence="3" id="KW-1185">Reference proteome</keyword>
<sequence length="329" mass="35830">MLRYLGVFGRVPASGHLCLDGEALLFIGANQRRVLSEEIGIGFGIVAAKMWVRARNPQVGPIAAIDVDQALYDEVVPALERNGRRQPDYLLAFPDESDPSVRNFELLETKGTVSSSNAEHQLARGTTQLAGLTVDANLLPGVVVSTVSNAAGIRLMAVDPEERKVRWSPSDDSLRSARHASRRRSRPTDKIDVAADELFASSTNVEMASLAEFGGLSESARLWRPHLLDWRGRRADSATVRENDLGAFIGEEMVLEAPGLERIRVFQGVARDVATALKGDDYRAVAETQRQFARIEKERGDAGGEDFRAGQPVAEAVSSDGALLRITVQ</sequence>